<accession>A0ABD5SA54</accession>
<dbReference type="Proteomes" id="UP001596442">
    <property type="component" value="Unassembled WGS sequence"/>
</dbReference>
<sequence length="118" mass="13343">MTYAYLKKYSVSTDKSGFYIDGPNRTLQTTHEADRFFRQSTHYRNDTQLPLTVVKALVHLGEAKTGGRERKSEILGWFPQLNPDFCDMSQDQLADLQDFIASTAGSEEDIFSPETAGQ</sequence>
<gene>
    <name evidence="1" type="ORF">ACFQEU_05570</name>
</gene>
<dbReference type="RefSeq" id="WP_379780092.1">
    <property type="nucleotide sequence ID" value="NZ_JBHSWW010000051.1"/>
</dbReference>
<reference evidence="1 2" key="1">
    <citation type="journal article" date="2019" name="Int. J. Syst. Evol. Microbiol.">
        <title>The Global Catalogue of Microorganisms (GCM) 10K type strain sequencing project: providing services to taxonomists for standard genome sequencing and annotation.</title>
        <authorList>
            <consortium name="The Broad Institute Genomics Platform"/>
            <consortium name="The Broad Institute Genome Sequencing Center for Infectious Disease"/>
            <person name="Wu L."/>
            <person name="Ma J."/>
        </authorList>
    </citation>
    <scope>NUCLEOTIDE SEQUENCE [LARGE SCALE GENOMIC DNA]</scope>
    <source>
        <strain evidence="1 2">CGMCC 1.3239</strain>
    </source>
</reference>
<evidence type="ECO:0000313" key="1">
    <source>
        <dbReference type="EMBL" id="MFC6752936.1"/>
    </source>
</evidence>
<keyword evidence="2" id="KW-1185">Reference proteome</keyword>
<protein>
    <submittedName>
        <fullName evidence="1">Uncharacterized protein</fullName>
    </submittedName>
</protein>
<evidence type="ECO:0000313" key="2">
    <source>
        <dbReference type="Proteomes" id="UP001596442"/>
    </source>
</evidence>
<dbReference type="EMBL" id="JBHSWW010000051">
    <property type="protein sequence ID" value="MFC6752936.1"/>
    <property type="molecule type" value="Genomic_DNA"/>
</dbReference>
<dbReference type="AlphaFoldDB" id="A0ABD5SA54"/>
<proteinExistence type="predicted"/>
<organism evidence="1 2">
    <name type="scientific">Halorubrum tibetense</name>
    <dbReference type="NCBI Taxonomy" id="175631"/>
    <lineage>
        <taxon>Archaea</taxon>
        <taxon>Methanobacteriati</taxon>
        <taxon>Methanobacteriota</taxon>
        <taxon>Stenosarchaea group</taxon>
        <taxon>Halobacteria</taxon>
        <taxon>Halobacteriales</taxon>
        <taxon>Haloferacaceae</taxon>
        <taxon>Halorubrum</taxon>
    </lineage>
</organism>
<comment type="caution">
    <text evidence="1">The sequence shown here is derived from an EMBL/GenBank/DDBJ whole genome shotgun (WGS) entry which is preliminary data.</text>
</comment>
<name>A0ABD5SA54_9EURY</name>